<evidence type="ECO:0000256" key="5">
    <source>
        <dbReference type="SAM" id="Phobius"/>
    </source>
</evidence>
<dbReference type="Gene3D" id="3.90.550.10">
    <property type="entry name" value="Spore Coat Polysaccharide Biosynthesis Protein SpsA, Chain A"/>
    <property type="match status" value="1"/>
</dbReference>
<evidence type="ECO:0000313" key="7">
    <source>
        <dbReference type="EMBL" id="SER03826.1"/>
    </source>
</evidence>
<dbReference type="GO" id="GO:0016757">
    <property type="term" value="F:glycosyltransferase activity"/>
    <property type="evidence" value="ECO:0007669"/>
    <property type="project" value="UniProtKB-KW"/>
</dbReference>
<feature type="region of interest" description="Disordered" evidence="4">
    <location>
        <begin position="421"/>
        <end position="441"/>
    </location>
</feature>
<dbReference type="OrthoDB" id="9766299at2"/>
<keyword evidence="5" id="KW-0472">Membrane</keyword>
<dbReference type="PANTHER" id="PTHR43630">
    <property type="entry name" value="POLY-BETA-1,6-N-ACETYL-D-GLUCOSAMINE SYNTHASE"/>
    <property type="match status" value="1"/>
</dbReference>
<dbReference type="PANTHER" id="PTHR43630:SF1">
    <property type="entry name" value="POLY-BETA-1,6-N-ACETYL-D-GLUCOSAMINE SYNTHASE"/>
    <property type="match status" value="1"/>
</dbReference>
<comment type="similarity">
    <text evidence="1">Belongs to the glycosyltransferase 2 family.</text>
</comment>
<feature type="transmembrane region" description="Helical" evidence="5">
    <location>
        <begin position="325"/>
        <end position="348"/>
    </location>
</feature>
<organism evidence="7 8">
    <name type="scientific">Granulicatella balaenopterae</name>
    <dbReference type="NCBI Taxonomy" id="137733"/>
    <lineage>
        <taxon>Bacteria</taxon>
        <taxon>Bacillati</taxon>
        <taxon>Bacillota</taxon>
        <taxon>Bacilli</taxon>
        <taxon>Lactobacillales</taxon>
        <taxon>Carnobacteriaceae</taxon>
        <taxon>Granulicatella</taxon>
    </lineage>
</organism>
<evidence type="ECO:0000256" key="1">
    <source>
        <dbReference type="ARBA" id="ARBA00006739"/>
    </source>
</evidence>
<gene>
    <name evidence="7" type="ORF">SAMN05421767_1169</name>
</gene>
<evidence type="ECO:0000256" key="4">
    <source>
        <dbReference type="SAM" id="MobiDB-lite"/>
    </source>
</evidence>
<feature type="compositionally biased region" description="Basic and acidic residues" evidence="4">
    <location>
        <begin position="421"/>
        <end position="435"/>
    </location>
</feature>
<dbReference type="Proteomes" id="UP000198556">
    <property type="component" value="Unassembled WGS sequence"/>
</dbReference>
<protein>
    <submittedName>
        <fullName evidence="7">Glycosyltransferase, catalytic subunit of cellulose synthase and poly-beta-1,6-N-acetylglucosamine synthase</fullName>
    </submittedName>
</protein>
<sequence>MGVVLSILKGYMVVLMVLLIAYTFRHYIFSFNRLLSRQKMYYQDIMTSEPKRISILIPMYNEELVLHNCLDSLLECDYDQDYMEIIPINDNSSDRTKELLDKYAAEYDFIKPLHRNSPNRGKPAGLNDAMELATGEIILVFDADYRPAKDILRQLTVAFEDPHVGAVMGRVIPYNTGKNLLTRLLNIERSGGYQVDQQARYNLNLVPQYGGTVGGFRKDVMLELGGFNTDVLAEDTELTLRLFTNGYRVIYANSAECYEESPETYTVRAKQIRRWARGHNQVLFRYFFKTLRNPSMNFLEKIDAMMLLLIYTMPLLLLIGKIDSIILFFAGSMNLFSAWWVILFLGVYSSFGNFAPFFQIGTALLLDGLWGEILLLPMLIFNFYFYMWHISMGVIDAIVDAFTKRTVKWAKTQRFLDEKKDEPTLETDKSTKENSNKGGRS</sequence>
<dbReference type="RefSeq" id="WP_089746581.1">
    <property type="nucleotide sequence ID" value="NZ_FOGF01000016.1"/>
</dbReference>
<proteinExistence type="inferred from homology"/>
<dbReference type="STRING" id="137733.SAMN05421767_1169"/>
<dbReference type="SUPFAM" id="SSF53448">
    <property type="entry name" value="Nucleotide-diphospho-sugar transferases"/>
    <property type="match status" value="1"/>
</dbReference>
<dbReference type="EMBL" id="FOGF01000016">
    <property type="protein sequence ID" value="SER03826.1"/>
    <property type="molecule type" value="Genomic_DNA"/>
</dbReference>
<feature type="transmembrane region" description="Helical" evidence="5">
    <location>
        <begin position="6"/>
        <end position="24"/>
    </location>
</feature>
<dbReference type="AlphaFoldDB" id="A0A1H9KXE4"/>
<keyword evidence="2" id="KW-0328">Glycosyltransferase</keyword>
<evidence type="ECO:0000256" key="2">
    <source>
        <dbReference type="ARBA" id="ARBA00022676"/>
    </source>
</evidence>
<dbReference type="Pfam" id="PF00535">
    <property type="entry name" value="Glycos_transf_2"/>
    <property type="match status" value="1"/>
</dbReference>
<evidence type="ECO:0000313" key="8">
    <source>
        <dbReference type="Proteomes" id="UP000198556"/>
    </source>
</evidence>
<evidence type="ECO:0000259" key="6">
    <source>
        <dbReference type="Pfam" id="PF00535"/>
    </source>
</evidence>
<keyword evidence="8" id="KW-1185">Reference proteome</keyword>
<feature type="domain" description="Glycosyltransferase 2-like" evidence="6">
    <location>
        <begin position="54"/>
        <end position="218"/>
    </location>
</feature>
<keyword evidence="3 7" id="KW-0808">Transferase</keyword>
<reference evidence="7 8" key="1">
    <citation type="submission" date="2016-10" db="EMBL/GenBank/DDBJ databases">
        <authorList>
            <person name="de Groot N.N."/>
        </authorList>
    </citation>
    <scope>NUCLEOTIDE SEQUENCE [LARGE SCALE GENOMIC DNA]</scope>
    <source>
        <strain evidence="7 8">DSM 15827</strain>
    </source>
</reference>
<feature type="transmembrane region" description="Helical" evidence="5">
    <location>
        <begin position="302"/>
        <end position="319"/>
    </location>
</feature>
<accession>A0A1H9KXE4</accession>
<dbReference type="InterPro" id="IPR001173">
    <property type="entry name" value="Glyco_trans_2-like"/>
</dbReference>
<keyword evidence="5" id="KW-1133">Transmembrane helix</keyword>
<dbReference type="InterPro" id="IPR029044">
    <property type="entry name" value="Nucleotide-diphossugar_trans"/>
</dbReference>
<dbReference type="CDD" id="cd06423">
    <property type="entry name" value="CESA_like"/>
    <property type="match status" value="1"/>
</dbReference>
<evidence type="ECO:0000256" key="3">
    <source>
        <dbReference type="ARBA" id="ARBA00022679"/>
    </source>
</evidence>
<keyword evidence="5" id="KW-0812">Transmembrane</keyword>
<name>A0A1H9KXE4_9LACT</name>